<evidence type="ECO:0000256" key="4">
    <source>
        <dbReference type="ARBA" id="ARBA00023239"/>
    </source>
</evidence>
<keyword evidence="7" id="KW-1185">Reference proteome</keyword>
<sequence>MTGTITGACLCGACRYRSDAPVMNVRACHCRRCQRATGSPFYARVMVPLASVTIDGPVAWYDGDTGVRRGFCPACGSTLFSERATAGTIGLTMGTLDHPERFAPTDHIWVSAKQPWLKLDDGLPQFAEGPPA</sequence>
<keyword evidence="4" id="KW-0456">Lyase</keyword>
<organism evidence="6 7">
    <name type="scientific">Sphingomonas hankookensis</name>
    <dbReference type="NCBI Taxonomy" id="563996"/>
    <lineage>
        <taxon>Bacteria</taxon>
        <taxon>Pseudomonadati</taxon>
        <taxon>Pseudomonadota</taxon>
        <taxon>Alphaproteobacteria</taxon>
        <taxon>Sphingomonadales</taxon>
        <taxon>Sphingomonadaceae</taxon>
        <taxon>Sphingomonas</taxon>
    </lineage>
</organism>
<name>A0ABR5Y8M0_9SPHN</name>
<gene>
    <name evidence="6" type="ORF">AVT10_08535</name>
</gene>
<dbReference type="InterPro" id="IPR006913">
    <property type="entry name" value="CENP-V/GFA"/>
</dbReference>
<dbReference type="EMBL" id="LQQO01000063">
    <property type="protein sequence ID" value="KZE08591.1"/>
    <property type="molecule type" value="Genomic_DNA"/>
</dbReference>
<comment type="caution">
    <text evidence="6">The sequence shown here is derived from an EMBL/GenBank/DDBJ whole genome shotgun (WGS) entry which is preliminary data.</text>
</comment>
<dbReference type="SUPFAM" id="SSF51316">
    <property type="entry name" value="Mss4-like"/>
    <property type="match status" value="1"/>
</dbReference>
<reference evidence="7" key="1">
    <citation type="submission" date="2016-01" db="EMBL/GenBank/DDBJ databases">
        <title>Draft genome of Chromobacterium sp. F49.</title>
        <authorList>
            <person name="Hong K.W."/>
        </authorList>
    </citation>
    <scope>NUCLEOTIDE SEQUENCE [LARGE SCALE GENOMIC DNA]</scope>
    <source>
        <strain evidence="7">CN3</strain>
    </source>
</reference>
<keyword evidence="2" id="KW-0479">Metal-binding</keyword>
<proteinExistence type="inferred from homology"/>
<dbReference type="InterPro" id="IPR011057">
    <property type="entry name" value="Mss4-like_sf"/>
</dbReference>
<comment type="similarity">
    <text evidence="1">Belongs to the Gfa family.</text>
</comment>
<evidence type="ECO:0000313" key="7">
    <source>
        <dbReference type="Proteomes" id="UP000076609"/>
    </source>
</evidence>
<feature type="domain" description="CENP-V/GFA" evidence="5">
    <location>
        <begin position="5"/>
        <end position="106"/>
    </location>
</feature>
<dbReference type="PANTHER" id="PTHR33337">
    <property type="entry name" value="GFA DOMAIN-CONTAINING PROTEIN"/>
    <property type="match status" value="1"/>
</dbReference>
<evidence type="ECO:0000313" key="6">
    <source>
        <dbReference type="EMBL" id="KZE08591.1"/>
    </source>
</evidence>
<protein>
    <submittedName>
        <fullName evidence="6">Aldehyde-activating protein</fullName>
    </submittedName>
</protein>
<evidence type="ECO:0000256" key="3">
    <source>
        <dbReference type="ARBA" id="ARBA00022833"/>
    </source>
</evidence>
<dbReference type="Pfam" id="PF04828">
    <property type="entry name" value="GFA"/>
    <property type="match status" value="1"/>
</dbReference>
<keyword evidence="3" id="KW-0862">Zinc</keyword>
<accession>A0ABR5Y8M0</accession>
<evidence type="ECO:0000259" key="5">
    <source>
        <dbReference type="PROSITE" id="PS51891"/>
    </source>
</evidence>
<dbReference type="PROSITE" id="PS51891">
    <property type="entry name" value="CENP_V_GFA"/>
    <property type="match status" value="1"/>
</dbReference>
<dbReference type="PANTHER" id="PTHR33337:SF40">
    <property type="entry name" value="CENP-V_GFA DOMAIN-CONTAINING PROTEIN-RELATED"/>
    <property type="match status" value="1"/>
</dbReference>
<dbReference type="RefSeq" id="WP_066694441.1">
    <property type="nucleotide sequence ID" value="NZ_CP117025.1"/>
</dbReference>
<dbReference type="Proteomes" id="UP000076609">
    <property type="component" value="Unassembled WGS sequence"/>
</dbReference>
<evidence type="ECO:0000256" key="1">
    <source>
        <dbReference type="ARBA" id="ARBA00005495"/>
    </source>
</evidence>
<evidence type="ECO:0000256" key="2">
    <source>
        <dbReference type="ARBA" id="ARBA00022723"/>
    </source>
</evidence>
<dbReference type="Gene3D" id="3.90.1590.10">
    <property type="entry name" value="glutathione-dependent formaldehyde- activating enzyme (gfa)"/>
    <property type="match status" value="1"/>
</dbReference>